<dbReference type="GO" id="GO:0005886">
    <property type="term" value="C:plasma membrane"/>
    <property type="evidence" value="ECO:0007669"/>
    <property type="project" value="TreeGrafter"/>
</dbReference>
<evidence type="ECO:0000256" key="7">
    <source>
        <dbReference type="SAM" id="Phobius"/>
    </source>
</evidence>
<keyword evidence="7" id="KW-1133">Transmembrane helix</keyword>
<comment type="function">
    <text evidence="5">Involved in formation and maintenance of cell shape.</text>
</comment>
<dbReference type="InterPro" id="IPR055342">
    <property type="entry name" value="MreC_beta-barrel_core"/>
</dbReference>
<feature type="transmembrane region" description="Helical" evidence="7">
    <location>
        <begin position="7"/>
        <end position="27"/>
    </location>
</feature>
<feature type="coiled-coil region" evidence="6">
    <location>
        <begin position="67"/>
        <end position="111"/>
    </location>
</feature>
<reference evidence="9" key="1">
    <citation type="submission" date="2021-01" db="EMBL/GenBank/DDBJ databases">
        <title>Genome public.</title>
        <authorList>
            <person name="Liu C."/>
            <person name="Sun Q."/>
        </authorList>
    </citation>
    <scope>NUCLEOTIDE SEQUENCE</scope>
    <source>
        <strain evidence="9">YIM B02565</strain>
    </source>
</reference>
<dbReference type="EMBL" id="JAESWA010000029">
    <property type="protein sequence ID" value="MBL4934015.1"/>
    <property type="molecule type" value="Genomic_DNA"/>
</dbReference>
<gene>
    <name evidence="9" type="primary">mreC</name>
    <name evidence="9" type="ORF">JK634_19690</name>
</gene>
<accession>A0A937FJ04</accession>
<dbReference type="NCBIfam" id="TIGR00219">
    <property type="entry name" value="mreC"/>
    <property type="match status" value="1"/>
</dbReference>
<comment type="caution">
    <text evidence="9">The sequence shown here is derived from an EMBL/GenBank/DDBJ whole genome shotgun (WGS) entry which is preliminary data.</text>
</comment>
<evidence type="ECO:0000259" key="8">
    <source>
        <dbReference type="Pfam" id="PF04085"/>
    </source>
</evidence>
<dbReference type="InterPro" id="IPR007221">
    <property type="entry name" value="MreC"/>
</dbReference>
<keyword evidence="7" id="KW-0472">Membrane</keyword>
<keyword evidence="7" id="KW-0812">Transmembrane</keyword>
<dbReference type="InterPro" id="IPR042177">
    <property type="entry name" value="Cell/Rod_1"/>
</dbReference>
<dbReference type="AlphaFoldDB" id="A0A937FJ04"/>
<name>A0A937FJ04_9CLOT</name>
<dbReference type="PIRSF" id="PIRSF038471">
    <property type="entry name" value="MreC"/>
    <property type="match status" value="1"/>
</dbReference>
<evidence type="ECO:0000256" key="4">
    <source>
        <dbReference type="ARBA" id="ARBA00032089"/>
    </source>
</evidence>
<dbReference type="InterPro" id="IPR042175">
    <property type="entry name" value="Cell/Rod_MreC_2"/>
</dbReference>
<feature type="domain" description="Rod shape-determining protein MreC beta-barrel core" evidence="8">
    <location>
        <begin position="121"/>
        <end position="271"/>
    </location>
</feature>
<evidence type="ECO:0000256" key="3">
    <source>
        <dbReference type="ARBA" id="ARBA00022960"/>
    </source>
</evidence>
<proteinExistence type="inferred from homology"/>
<protein>
    <recommendedName>
        <fullName evidence="2 5">Cell shape-determining protein MreC</fullName>
    </recommendedName>
    <alternativeName>
        <fullName evidence="4 5">Cell shape protein MreC</fullName>
    </alternativeName>
</protein>
<evidence type="ECO:0000256" key="5">
    <source>
        <dbReference type="PIRNR" id="PIRNR038471"/>
    </source>
</evidence>
<evidence type="ECO:0000256" key="1">
    <source>
        <dbReference type="ARBA" id="ARBA00009369"/>
    </source>
</evidence>
<keyword evidence="10" id="KW-1185">Reference proteome</keyword>
<dbReference type="Gene3D" id="2.40.10.350">
    <property type="entry name" value="Rod shape-determining protein MreC, domain 2"/>
    <property type="match status" value="1"/>
</dbReference>
<dbReference type="GO" id="GO:0008360">
    <property type="term" value="P:regulation of cell shape"/>
    <property type="evidence" value="ECO:0007669"/>
    <property type="project" value="UniProtKB-KW"/>
</dbReference>
<dbReference type="PANTHER" id="PTHR34138:SF1">
    <property type="entry name" value="CELL SHAPE-DETERMINING PROTEIN MREC"/>
    <property type="match status" value="1"/>
</dbReference>
<keyword evidence="6" id="KW-0175">Coiled coil</keyword>
<comment type="similarity">
    <text evidence="1 5">Belongs to the MreC family.</text>
</comment>
<dbReference type="Gene3D" id="2.40.10.340">
    <property type="entry name" value="Rod shape-determining protein MreC, domain 1"/>
    <property type="match status" value="1"/>
</dbReference>
<evidence type="ECO:0000256" key="2">
    <source>
        <dbReference type="ARBA" id="ARBA00013855"/>
    </source>
</evidence>
<organism evidence="9 10">
    <name type="scientific">Clostridium paridis</name>
    <dbReference type="NCBI Taxonomy" id="2803863"/>
    <lineage>
        <taxon>Bacteria</taxon>
        <taxon>Bacillati</taxon>
        <taxon>Bacillota</taxon>
        <taxon>Clostridia</taxon>
        <taxon>Eubacteriales</taxon>
        <taxon>Clostridiaceae</taxon>
        <taxon>Clostridium</taxon>
    </lineage>
</organism>
<keyword evidence="3 5" id="KW-0133">Cell shape</keyword>
<dbReference type="Proteomes" id="UP000623681">
    <property type="component" value="Unassembled WGS sequence"/>
</dbReference>
<sequence length="284" mass="31307">MKFLKNKLAVTIIVLSVGFLAIIVYTFKSQNKSIFQSGAGSALNPIQKIAYTVTEKFKGFADFFYNFSEVKEENKKLTKENAELNNKLVEYNSLKSENERLRDVVNFANQIEGYSVVGTNIIGYSGDSFLSGYVIDKGSKDGLEKGMPVMASKGIVGQVTSIGSNWAIVQSLVNENIAIAAKIESTEDTIGIVKGYKDSQNKLLAKVYNIPVDSQIKKGDVILTSGLGSIYPKNIRIGTVLSVEEDKVKVSKSATIEPFVDFNKLEELFIMIPKEKRKIESDGQ</sequence>
<dbReference type="Pfam" id="PF04085">
    <property type="entry name" value="MreC"/>
    <property type="match status" value="1"/>
</dbReference>
<evidence type="ECO:0000256" key="6">
    <source>
        <dbReference type="SAM" id="Coils"/>
    </source>
</evidence>
<evidence type="ECO:0000313" key="9">
    <source>
        <dbReference type="EMBL" id="MBL4934015.1"/>
    </source>
</evidence>
<dbReference type="RefSeq" id="WP_202769477.1">
    <property type="nucleotide sequence ID" value="NZ_JAESWA010000029.1"/>
</dbReference>
<dbReference type="PANTHER" id="PTHR34138">
    <property type="entry name" value="CELL SHAPE-DETERMINING PROTEIN MREC"/>
    <property type="match status" value="1"/>
</dbReference>
<evidence type="ECO:0000313" key="10">
    <source>
        <dbReference type="Proteomes" id="UP000623681"/>
    </source>
</evidence>